<evidence type="ECO:0008006" key="4">
    <source>
        <dbReference type="Google" id="ProtNLM"/>
    </source>
</evidence>
<comment type="caution">
    <text evidence="2">The sequence shown here is derived from an EMBL/GenBank/DDBJ whole genome shotgun (WGS) entry which is preliminary data.</text>
</comment>
<gene>
    <name evidence="2" type="ORF">TrST_g1720</name>
</gene>
<dbReference type="EMBL" id="BRXY01000382">
    <property type="protein sequence ID" value="GMH91166.1"/>
    <property type="molecule type" value="Genomic_DNA"/>
</dbReference>
<dbReference type="InterPro" id="IPR018247">
    <property type="entry name" value="EF_Hand_1_Ca_BS"/>
</dbReference>
<feature type="transmembrane region" description="Helical" evidence="1">
    <location>
        <begin position="161"/>
        <end position="178"/>
    </location>
</feature>
<keyword evidence="3" id="KW-1185">Reference proteome</keyword>
<dbReference type="AlphaFoldDB" id="A0A9W7BHD4"/>
<evidence type="ECO:0000313" key="2">
    <source>
        <dbReference type="EMBL" id="GMH91166.1"/>
    </source>
</evidence>
<accession>A0A9W7BHD4</accession>
<keyword evidence="1" id="KW-0472">Membrane</keyword>
<protein>
    <recommendedName>
        <fullName evidence="4">EF-hand domain-containing protein</fullName>
    </recommendedName>
</protein>
<evidence type="ECO:0000313" key="3">
    <source>
        <dbReference type="Proteomes" id="UP001165085"/>
    </source>
</evidence>
<proteinExistence type="predicted"/>
<keyword evidence="1" id="KW-1133">Transmembrane helix</keyword>
<dbReference type="PROSITE" id="PS00018">
    <property type="entry name" value="EF_HAND_1"/>
    <property type="match status" value="1"/>
</dbReference>
<dbReference type="Proteomes" id="UP001165085">
    <property type="component" value="Unassembled WGS sequence"/>
</dbReference>
<sequence length="271" mass="30714">MEKVSPEPTGGTNVILPGTDSDKSWHAILDTDGDGKVTAKDVNIALFLAGQTVPPNNFERIVNDPNLMVGESVAYGLEGETKNDSLYFKYACLRYLKMKFRGQDIWGHEAYLTLTQSNAVSNSYIPPQFDRQDRVRRESTMQKIKKLNEANIYTQPMSEQIVYMSVASIFACLGWYPVVLGREEVPSGVELVVCVLLTFGVFFGMHATYFVIIHRNIASYGQSLQRLKSFRSTTTQRAIHKYDSNSFHPSKFVSLKDEDYDMMDELNLCSW</sequence>
<reference evidence="3" key="1">
    <citation type="journal article" date="2023" name="Commun. Biol.">
        <title>Genome analysis of Parmales, the sister group of diatoms, reveals the evolutionary specialization of diatoms from phago-mixotrophs to photoautotrophs.</title>
        <authorList>
            <person name="Ban H."/>
            <person name="Sato S."/>
            <person name="Yoshikawa S."/>
            <person name="Yamada K."/>
            <person name="Nakamura Y."/>
            <person name="Ichinomiya M."/>
            <person name="Sato N."/>
            <person name="Blanc-Mathieu R."/>
            <person name="Endo H."/>
            <person name="Kuwata A."/>
            <person name="Ogata H."/>
        </authorList>
    </citation>
    <scope>NUCLEOTIDE SEQUENCE [LARGE SCALE GENOMIC DNA]</scope>
    <source>
        <strain evidence="3">NIES 3701</strain>
    </source>
</reference>
<name>A0A9W7BHD4_9STRA</name>
<feature type="transmembrane region" description="Helical" evidence="1">
    <location>
        <begin position="190"/>
        <end position="212"/>
    </location>
</feature>
<keyword evidence="1" id="KW-0812">Transmembrane</keyword>
<evidence type="ECO:0000256" key="1">
    <source>
        <dbReference type="SAM" id="Phobius"/>
    </source>
</evidence>
<organism evidence="2 3">
    <name type="scientific">Triparma strigata</name>
    <dbReference type="NCBI Taxonomy" id="1606541"/>
    <lineage>
        <taxon>Eukaryota</taxon>
        <taxon>Sar</taxon>
        <taxon>Stramenopiles</taxon>
        <taxon>Ochrophyta</taxon>
        <taxon>Bolidophyceae</taxon>
        <taxon>Parmales</taxon>
        <taxon>Triparmaceae</taxon>
        <taxon>Triparma</taxon>
    </lineage>
</organism>